<gene>
    <name evidence="3" type="ORF">WN944_000075</name>
</gene>
<dbReference type="AlphaFoldDB" id="A0AAP0QLL5"/>
<dbReference type="EMBL" id="JBCGBO010000004">
    <property type="protein sequence ID" value="KAK9207729.1"/>
    <property type="molecule type" value="Genomic_DNA"/>
</dbReference>
<proteinExistence type="inferred from homology"/>
<evidence type="ECO:0000313" key="3">
    <source>
        <dbReference type="EMBL" id="KAK9207729.1"/>
    </source>
</evidence>
<accession>A0AAP0QLL5</accession>
<evidence type="ECO:0000256" key="2">
    <source>
        <dbReference type="SAM" id="MobiDB-lite"/>
    </source>
</evidence>
<dbReference type="PANTHER" id="PTHR12790:SF0">
    <property type="entry name" value="RNA POLYMERASE I-SPECIFIC TRANSCRIPTION INITIATION FACTOR RRN3-RELATED"/>
    <property type="match status" value="1"/>
</dbReference>
<feature type="region of interest" description="Disordered" evidence="2">
    <location>
        <begin position="731"/>
        <end position="752"/>
    </location>
</feature>
<dbReference type="GO" id="GO:0006361">
    <property type="term" value="P:transcription initiation at RNA polymerase I promoter"/>
    <property type="evidence" value="ECO:0007669"/>
    <property type="project" value="InterPro"/>
</dbReference>
<evidence type="ECO:0000256" key="1">
    <source>
        <dbReference type="ARBA" id="ARBA00010098"/>
    </source>
</evidence>
<dbReference type="InterPro" id="IPR007991">
    <property type="entry name" value="RNA_pol_I_trans_ini_fac_RRN3"/>
</dbReference>
<reference evidence="3 4" key="1">
    <citation type="submission" date="2024-05" db="EMBL/GenBank/DDBJ databases">
        <title>Haplotype-resolved chromosome-level genome assembly of Huyou (Citrus changshanensis).</title>
        <authorList>
            <person name="Miao C."/>
            <person name="Chen W."/>
            <person name="Wu Y."/>
            <person name="Wang L."/>
            <person name="Zhao S."/>
            <person name="Grierson D."/>
            <person name="Xu C."/>
            <person name="Chen K."/>
        </authorList>
    </citation>
    <scope>NUCLEOTIDE SEQUENCE [LARGE SCALE GENOMIC DNA]</scope>
    <source>
        <strain evidence="3">01-14</strain>
        <tissue evidence="3">Leaf</tissue>
    </source>
</reference>
<dbReference type="GO" id="GO:0001181">
    <property type="term" value="F:RNA polymerase I general transcription initiation factor activity"/>
    <property type="evidence" value="ECO:0007669"/>
    <property type="project" value="InterPro"/>
</dbReference>
<dbReference type="Pfam" id="PF05327">
    <property type="entry name" value="RRN3"/>
    <property type="match status" value="1"/>
</dbReference>
<evidence type="ECO:0008006" key="5">
    <source>
        <dbReference type="Google" id="ProtNLM"/>
    </source>
</evidence>
<sequence>MGKHQSRSLMQGHLKKAVKKLHMILSLIKLSKWNLASICRAGFSQSRRSLSFNDRLGLQYCIVDRDSDEGSSVRVLQRTRSCAYDGDDDIDRRAEIFITNFRRRLLYERQTKIVVDYSGTMGMELPKDHAESHEMEDVNEDVNISDLELVYHVREALTSVQSGDNDNYNQLVAVMHLSGRLDPDNRALLETSLKALSGAVSYIDISHHESLLVSIFGMSMWNYDPDIMDVLKGLIISLAASSGKYVDSCLTMLISNFTPPSYFLDKLKEPHGLERKHQVLSRVHSALKSIFDLVPLAPMRLLPIVVQRMPTVHNKHERLKMIVVYTENMLKLESSAMGELVRSTLLMAVVDRLIDLDMEIGWDDILHDDFSKGIFEMELEDVEDAADDAEQVGDELPSGSLSRKSLSGNLIAELLDSLMVLTFEHLESCEGTSRLIEVFEILLQSFQITVLNAYKSKFAQFVMFYACALDPENCGLRFATMLADVFVSGLYPPLTRMSAVSYLASYLSRARFLSPCFIVSLLKRLVDWCLEYCNIPGGNINPKAHRVFYSGCQAIMYVLCFRMRSIMDVPRLKSQLLLMPLETVLKHNLNPLKVCLPSVVSEFLQQSKAARLFTVSETFIFNDLLESELSRDFGGLERLDMFFPFDPCLLKKSDSFIRPNFIYWSMVKTAYHGDEEDNSDEDVDEDNGDHIMVDGMGRSPDEQDLDLDEFEYSLNKMSITPKNSFSCRLDGELRQPMKMPSRIRPSMSPESL</sequence>
<dbReference type="InterPro" id="IPR008480">
    <property type="entry name" value="DUF761_pln"/>
</dbReference>
<dbReference type="GO" id="GO:0005634">
    <property type="term" value="C:nucleus"/>
    <property type="evidence" value="ECO:0007669"/>
    <property type="project" value="TreeGrafter"/>
</dbReference>
<evidence type="ECO:0000313" key="4">
    <source>
        <dbReference type="Proteomes" id="UP001428341"/>
    </source>
</evidence>
<dbReference type="Proteomes" id="UP001428341">
    <property type="component" value="Unassembled WGS sequence"/>
</dbReference>
<comment type="similarity">
    <text evidence="1">Belongs to the RRN3 family.</text>
</comment>
<dbReference type="Pfam" id="PF05553">
    <property type="entry name" value="DUF761"/>
    <property type="match status" value="1"/>
</dbReference>
<comment type="caution">
    <text evidence="3">The sequence shown here is derived from an EMBL/GenBank/DDBJ whole genome shotgun (WGS) entry which is preliminary data.</text>
</comment>
<dbReference type="GO" id="GO:0001042">
    <property type="term" value="F:RNA polymerase I core binding"/>
    <property type="evidence" value="ECO:0007669"/>
    <property type="project" value="TreeGrafter"/>
</dbReference>
<organism evidence="3 4">
    <name type="scientific">Citrus x changshan-huyou</name>
    <dbReference type="NCBI Taxonomy" id="2935761"/>
    <lineage>
        <taxon>Eukaryota</taxon>
        <taxon>Viridiplantae</taxon>
        <taxon>Streptophyta</taxon>
        <taxon>Embryophyta</taxon>
        <taxon>Tracheophyta</taxon>
        <taxon>Spermatophyta</taxon>
        <taxon>Magnoliopsida</taxon>
        <taxon>eudicotyledons</taxon>
        <taxon>Gunneridae</taxon>
        <taxon>Pentapetalae</taxon>
        <taxon>rosids</taxon>
        <taxon>malvids</taxon>
        <taxon>Sapindales</taxon>
        <taxon>Rutaceae</taxon>
        <taxon>Aurantioideae</taxon>
        <taxon>Citrus</taxon>
    </lineage>
</organism>
<keyword evidence="4" id="KW-1185">Reference proteome</keyword>
<protein>
    <recommendedName>
        <fullName evidence="5">RNA polymerase I-specific transcription initiation factor RRN3</fullName>
    </recommendedName>
</protein>
<name>A0AAP0QLL5_9ROSI</name>
<dbReference type="PANTHER" id="PTHR12790">
    <property type="entry name" value="TRANSCRIPTION INITIATION FACTOR IA RRN3"/>
    <property type="match status" value="1"/>
</dbReference>